<dbReference type="eggNOG" id="COG3776">
    <property type="taxonomic scope" value="Bacteria"/>
</dbReference>
<dbReference type="RefSeq" id="WP_020914761.1">
    <property type="nucleotide sequence ID" value="NC_011566.1"/>
</dbReference>
<keyword evidence="1" id="KW-1133">Transmembrane helix</keyword>
<accession>B8CUV5</accession>
<protein>
    <recommendedName>
        <fullName evidence="4">DUF1145 domain-containing protein</fullName>
    </recommendedName>
</protein>
<feature type="transmembrane region" description="Helical" evidence="1">
    <location>
        <begin position="31"/>
        <end position="54"/>
    </location>
</feature>
<dbReference type="Proteomes" id="UP000000753">
    <property type="component" value="Chromosome"/>
</dbReference>
<reference evidence="2 3" key="1">
    <citation type="journal article" date="2008" name="PLoS ONE">
        <title>Environmental adaptation: genomic analysis of the piezotolerant and psychrotolerant deep-sea iron reducing bacterium Shewanella piezotolerans WP3.</title>
        <authorList>
            <person name="Wang F."/>
            <person name="Wang J."/>
            <person name="Jian H."/>
            <person name="Zhang B."/>
            <person name="Li S."/>
            <person name="Wang F."/>
            <person name="Zeng X."/>
            <person name="Gao L."/>
            <person name="Bartlett D.H."/>
            <person name="Yu J."/>
            <person name="Hu S."/>
            <person name="Xiao X."/>
        </authorList>
    </citation>
    <scope>NUCLEOTIDE SEQUENCE [LARGE SCALE GENOMIC DNA]</scope>
    <source>
        <strain evidence="3">WP3 / JCM 13877</strain>
    </source>
</reference>
<keyword evidence="1" id="KW-0812">Transmembrane</keyword>
<dbReference type="AlphaFoldDB" id="B8CUV5"/>
<keyword evidence="1" id="KW-0472">Membrane</keyword>
<evidence type="ECO:0000256" key="1">
    <source>
        <dbReference type="SAM" id="Phobius"/>
    </source>
</evidence>
<name>B8CUV5_SHEPW</name>
<dbReference type="HOGENOM" id="CLU_159241_1_0_6"/>
<dbReference type="InterPro" id="IPR009525">
    <property type="entry name" value="DUF1145"/>
</dbReference>
<feature type="transmembrane region" description="Helical" evidence="1">
    <location>
        <begin position="6"/>
        <end position="24"/>
    </location>
</feature>
<evidence type="ECO:0000313" key="2">
    <source>
        <dbReference type="EMBL" id="ACJ31431.1"/>
    </source>
</evidence>
<feature type="transmembrane region" description="Helical" evidence="1">
    <location>
        <begin position="66"/>
        <end position="82"/>
    </location>
</feature>
<dbReference type="OrthoDB" id="6401986at2"/>
<keyword evidence="3" id="KW-1185">Reference proteome</keyword>
<proteinExistence type="predicted"/>
<dbReference type="PANTHER" id="PTHR38775">
    <property type="entry name" value="INNER MEMBRANE PROTEIN-RELATED"/>
    <property type="match status" value="1"/>
</dbReference>
<dbReference type="KEGG" id="swp:swp_4805"/>
<dbReference type="Pfam" id="PF06611">
    <property type="entry name" value="DUF1145"/>
    <property type="match status" value="1"/>
</dbReference>
<evidence type="ECO:0008006" key="4">
    <source>
        <dbReference type="Google" id="ProtNLM"/>
    </source>
</evidence>
<organism evidence="2 3">
    <name type="scientific">Shewanella piezotolerans (strain WP3 / JCM 13877)</name>
    <dbReference type="NCBI Taxonomy" id="225849"/>
    <lineage>
        <taxon>Bacteria</taxon>
        <taxon>Pseudomonadati</taxon>
        <taxon>Pseudomonadota</taxon>
        <taxon>Gammaproteobacteria</taxon>
        <taxon>Alteromonadales</taxon>
        <taxon>Shewanellaceae</taxon>
        <taxon>Shewanella</taxon>
    </lineage>
</organism>
<sequence>MKWVLIAGKLATAFAWLMMFYNLVAPFEGNIAVILNILLAVTVFMHCFQTIIFHTLFNQLLPLKKVDYLQVFMFGVFSLLQYRQQVLDKQKS</sequence>
<gene>
    <name evidence="2" type="ordered locus">swp_4805</name>
</gene>
<dbReference type="EMBL" id="CP000472">
    <property type="protein sequence ID" value="ACJ31431.1"/>
    <property type="molecule type" value="Genomic_DNA"/>
</dbReference>
<dbReference type="STRING" id="225849.swp_4805"/>
<dbReference type="PANTHER" id="PTHR38775:SF1">
    <property type="entry name" value="INNER MEMBRANE PROTEIN"/>
    <property type="match status" value="1"/>
</dbReference>
<evidence type="ECO:0000313" key="3">
    <source>
        <dbReference type="Proteomes" id="UP000000753"/>
    </source>
</evidence>